<accession>A0ABN5I9U9</accession>
<dbReference type="Proteomes" id="UP000238413">
    <property type="component" value="Chromosome"/>
</dbReference>
<organism evidence="1 2">
    <name type="scientific">Streptomyces dengpaensis</name>
    <dbReference type="NCBI Taxonomy" id="2049881"/>
    <lineage>
        <taxon>Bacteria</taxon>
        <taxon>Bacillati</taxon>
        <taxon>Actinomycetota</taxon>
        <taxon>Actinomycetes</taxon>
        <taxon>Kitasatosporales</taxon>
        <taxon>Streptomycetaceae</taxon>
        <taxon>Streptomyces</taxon>
    </lineage>
</organism>
<gene>
    <name evidence="1" type="ORF">C4B68_33965</name>
</gene>
<keyword evidence="2" id="KW-1185">Reference proteome</keyword>
<evidence type="ECO:0000313" key="1">
    <source>
        <dbReference type="EMBL" id="AVH59960.1"/>
    </source>
</evidence>
<dbReference type="EMBL" id="CP026652">
    <property type="protein sequence ID" value="AVH59960.1"/>
    <property type="molecule type" value="Genomic_DNA"/>
</dbReference>
<proteinExistence type="predicted"/>
<evidence type="ECO:0000313" key="2">
    <source>
        <dbReference type="Proteomes" id="UP000238413"/>
    </source>
</evidence>
<sequence length="59" mass="6314">MDRGGPVVTDVHMRLEPCSDGVLSWLAATPVPYPDLVGQISDGEIAGIETVEIATEEYL</sequence>
<name>A0ABN5I9U9_9ACTN</name>
<protein>
    <submittedName>
        <fullName evidence="1">Uncharacterized protein</fullName>
    </submittedName>
</protein>
<reference evidence="1 2" key="1">
    <citation type="submission" date="2018-02" db="EMBL/GenBank/DDBJ databases">
        <title>Complete genome sequence of Streptomyces dengpaensis, the producer of angucyclines.</title>
        <authorList>
            <person name="Yumei L."/>
        </authorList>
    </citation>
    <scope>NUCLEOTIDE SEQUENCE [LARGE SCALE GENOMIC DNA]</scope>
    <source>
        <strain evidence="1 2">XZHG99</strain>
    </source>
</reference>